<protein>
    <submittedName>
        <fullName evidence="1">Uncharacterized protein</fullName>
    </submittedName>
</protein>
<accession>K1R7U3</accession>
<dbReference type="AlphaFoldDB" id="K1R7U3"/>
<gene>
    <name evidence="1" type="ORF">CGI_10021565</name>
</gene>
<sequence length="179" mass="20454">MLNKAKQPNQLLELLTTKNLLRTRSTFSLVDSQNLCNFPSLSLEDLRNITMGVYQIHQAPFYVKEHLDEDGTFQLMVHKESDSLIKLKIQSRHSQSVSHTLWIQYTPEQISGWYCTCKVGARVVGCCAHIASALWYLGYERHEAKHNSGVDINTTNIDDARHRVVSVSDSESDQTMEEE</sequence>
<proteinExistence type="predicted"/>
<reference evidence="1" key="1">
    <citation type="journal article" date="2012" name="Nature">
        <title>The oyster genome reveals stress adaptation and complexity of shell formation.</title>
        <authorList>
            <person name="Zhang G."/>
            <person name="Fang X."/>
            <person name="Guo X."/>
            <person name="Li L."/>
            <person name="Luo R."/>
            <person name="Xu F."/>
            <person name="Yang P."/>
            <person name="Zhang L."/>
            <person name="Wang X."/>
            <person name="Qi H."/>
            <person name="Xiong Z."/>
            <person name="Que H."/>
            <person name="Xie Y."/>
            <person name="Holland P.W."/>
            <person name="Paps J."/>
            <person name="Zhu Y."/>
            <person name="Wu F."/>
            <person name="Chen Y."/>
            <person name="Wang J."/>
            <person name="Peng C."/>
            <person name="Meng J."/>
            <person name="Yang L."/>
            <person name="Liu J."/>
            <person name="Wen B."/>
            <person name="Zhang N."/>
            <person name="Huang Z."/>
            <person name="Zhu Q."/>
            <person name="Feng Y."/>
            <person name="Mount A."/>
            <person name="Hedgecock D."/>
            <person name="Xu Z."/>
            <person name="Liu Y."/>
            <person name="Domazet-Loso T."/>
            <person name="Du Y."/>
            <person name="Sun X."/>
            <person name="Zhang S."/>
            <person name="Liu B."/>
            <person name="Cheng P."/>
            <person name="Jiang X."/>
            <person name="Li J."/>
            <person name="Fan D."/>
            <person name="Wang W."/>
            <person name="Fu W."/>
            <person name="Wang T."/>
            <person name="Wang B."/>
            <person name="Zhang J."/>
            <person name="Peng Z."/>
            <person name="Li Y."/>
            <person name="Li N."/>
            <person name="Wang J."/>
            <person name="Chen M."/>
            <person name="He Y."/>
            <person name="Tan F."/>
            <person name="Song X."/>
            <person name="Zheng Q."/>
            <person name="Huang R."/>
            <person name="Yang H."/>
            <person name="Du X."/>
            <person name="Chen L."/>
            <person name="Yang M."/>
            <person name="Gaffney P.M."/>
            <person name="Wang S."/>
            <person name="Luo L."/>
            <person name="She Z."/>
            <person name="Ming Y."/>
            <person name="Huang W."/>
            <person name="Zhang S."/>
            <person name="Huang B."/>
            <person name="Zhang Y."/>
            <person name="Qu T."/>
            <person name="Ni P."/>
            <person name="Miao G."/>
            <person name="Wang J."/>
            <person name="Wang Q."/>
            <person name="Steinberg C.E."/>
            <person name="Wang H."/>
            <person name="Li N."/>
            <person name="Qian L."/>
            <person name="Zhang G."/>
            <person name="Li Y."/>
            <person name="Yang H."/>
            <person name="Liu X."/>
            <person name="Wang J."/>
            <person name="Yin Y."/>
            <person name="Wang J."/>
        </authorList>
    </citation>
    <scope>NUCLEOTIDE SEQUENCE [LARGE SCALE GENOMIC DNA]</scope>
    <source>
        <strain evidence="1">05x7-T-G4-1.051#20</strain>
    </source>
</reference>
<dbReference type="EMBL" id="JH818749">
    <property type="protein sequence ID" value="EKC39689.1"/>
    <property type="molecule type" value="Genomic_DNA"/>
</dbReference>
<organism evidence="1">
    <name type="scientific">Magallana gigas</name>
    <name type="common">Pacific oyster</name>
    <name type="synonym">Crassostrea gigas</name>
    <dbReference type="NCBI Taxonomy" id="29159"/>
    <lineage>
        <taxon>Eukaryota</taxon>
        <taxon>Metazoa</taxon>
        <taxon>Spiralia</taxon>
        <taxon>Lophotrochozoa</taxon>
        <taxon>Mollusca</taxon>
        <taxon>Bivalvia</taxon>
        <taxon>Autobranchia</taxon>
        <taxon>Pteriomorphia</taxon>
        <taxon>Ostreida</taxon>
        <taxon>Ostreoidea</taxon>
        <taxon>Ostreidae</taxon>
        <taxon>Magallana</taxon>
    </lineage>
</organism>
<dbReference type="HOGENOM" id="CLU_1751458_0_0_1"/>
<dbReference type="InParanoid" id="K1R7U3"/>
<evidence type="ECO:0000313" key="1">
    <source>
        <dbReference type="EMBL" id="EKC39689.1"/>
    </source>
</evidence>
<name>K1R7U3_MAGGI</name>